<proteinExistence type="predicted"/>
<dbReference type="Pfam" id="PF01022">
    <property type="entry name" value="HTH_5"/>
    <property type="match status" value="1"/>
</dbReference>
<evidence type="ECO:0000259" key="2">
    <source>
        <dbReference type="SMART" id="SM00418"/>
    </source>
</evidence>
<dbReference type="GO" id="GO:0003677">
    <property type="term" value="F:DNA binding"/>
    <property type="evidence" value="ECO:0007669"/>
    <property type="project" value="UniProtKB-KW"/>
</dbReference>
<dbReference type="CDD" id="cd00090">
    <property type="entry name" value="HTH_ARSR"/>
    <property type="match status" value="1"/>
</dbReference>
<name>A0A366F2D1_9BACI</name>
<gene>
    <name evidence="3" type="ORF">DET59_101277</name>
</gene>
<dbReference type="PANTHER" id="PTHR38600:SF2">
    <property type="entry name" value="SLL0088 PROTEIN"/>
    <property type="match status" value="1"/>
</dbReference>
<dbReference type="SUPFAM" id="SSF46785">
    <property type="entry name" value="Winged helix' DNA-binding domain"/>
    <property type="match status" value="1"/>
</dbReference>
<evidence type="ECO:0000313" key="4">
    <source>
        <dbReference type="Proteomes" id="UP000252118"/>
    </source>
</evidence>
<dbReference type="Proteomes" id="UP000252118">
    <property type="component" value="Unassembled WGS sequence"/>
</dbReference>
<accession>A0A366F2D1</accession>
<dbReference type="GO" id="GO:0003700">
    <property type="term" value="F:DNA-binding transcription factor activity"/>
    <property type="evidence" value="ECO:0007669"/>
    <property type="project" value="InterPro"/>
</dbReference>
<dbReference type="InterPro" id="IPR036390">
    <property type="entry name" value="WH_DNA-bd_sf"/>
</dbReference>
<dbReference type="OrthoDB" id="1691727at2"/>
<dbReference type="InterPro" id="IPR036388">
    <property type="entry name" value="WH-like_DNA-bd_sf"/>
</dbReference>
<dbReference type="PRINTS" id="PR00778">
    <property type="entry name" value="HTHARSR"/>
</dbReference>
<dbReference type="Gene3D" id="1.10.10.10">
    <property type="entry name" value="Winged helix-like DNA-binding domain superfamily/Winged helix DNA-binding domain"/>
    <property type="match status" value="1"/>
</dbReference>
<dbReference type="InterPro" id="IPR011991">
    <property type="entry name" value="ArsR-like_HTH"/>
</dbReference>
<sequence>MKPMFIIKEYDQLKALSDPFRVKLMIRLVEKPYTGQQLSEILDLSRARIHYHLKELEKLGLIEIVKTEEKNGIVQKFYQSVASGFYPDSSMLPHKEEITETKRHLMYGMLDRTMARVLSAPPEAFEHAGPEDPSEWNILATSLELKVTEEQFKSFIDGYLKLIKEYQNIAKDNKSNPDANYYYLTAFGFQVDESEYEKRVMKEEKDR</sequence>
<feature type="domain" description="HTH arsR-type" evidence="2">
    <location>
        <begin position="11"/>
        <end position="83"/>
    </location>
</feature>
<reference evidence="3 4" key="1">
    <citation type="submission" date="2018-06" db="EMBL/GenBank/DDBJ databases">
        <title>Freshwater and sediment microbial communities from various areas in North America, analyzing microbe dynamics in response to fracking.</title>
        <authorList>
            <person name="Lamendella R."/>
        </authorList>
    </citation>
    <scope>NUCLEOTIDE SEQUENCE [LARGE SCALE GENOMIC DNA]</scope>
    <source>
        <strain evidence="3 4">97B</strain>
    </source>
</reference>
<dbReference type="AlphaFoldDB" id="A0A366F2D1"/>
<dbReference type="RefSeq" id="WP_113967800.1">
    <property type="nucleotide sequence ID" value="NZ_QNRJ01000001.1"/>
</dbReference>
<evidence type="ECO:0000313" key="3">
    <source>
        <dbReference type="EMBL" id="RBP07909.1"/>
    </source>
</evidence>
<evidence type="ECO:0000256" key="1">
    <source>
        <dbReference type="ARBA" id="ARBA00023125"/>
    </source>
</evidence>
<protein>
    <submittedName>
        <fullName evidence="3">ArsR family transcriptional regulator</fullName>
    </submittedName>
</protein>
<dbReference type="PANTHER" id="PTHR38600">
    <property type="entry name" value="TRANSCRIPTIONAL REGULATORY PROTEIN"/>
    <property type="match status" value="1"/>
</dbReference>
<organism evidence="3 4">
    <name type="scientific">Rossellomorea aquimaris</name>
    <dbReference type="NCBI Taxonomy" id="189382"/>
    <lineage>
        <taxon>Bacteria</taxon>
        <taxon>Bacillati</taxon>
        <taxon>Bacillota</taxon>
        <taxon>Bacilli</taxon>
        <taxon>Bacillales</taxon>
        <taxon>Bacillaceae</taxon>
        <taxon>Rossellomorea</taxon>
    </lineage>
</organism>
<comment type="caution">
    <text evidence="3">The sequence shown here is derived from an EMBL/GenBank/DDBJ whole genome shotgun (WGS) entry which is preliminary data.</text>
</comment>
<dbReference type="InterPro" id="IPR001845">
    <property type="entry name" value="HTH_ArsR_DNA-bd_dom"/>
</dbReference>
<keyword evidence="1" id="KW-0238">DNA-binding</keyword>
<dbReference type="EMBL" id="QNRJ01000001">
    <property type="protein sequence ID" value="RBP07909.1"/>
    <property type="molecule type" value="Genomic_DNA"/>
</dbReference>
<dbReference type="SMART" id="SM00418">
    <property type="entry name" value="HTH_ARSR"/>
    <property type="match status" value="1"/>
</dbReference>